<dbReference type="EMBL" id="OC915365">
    <property type="protein sequence ID" value="CAD7640111.1"/>
    <property type="molecule type" value="Genomic_DNA"/>
</dbReference>
<dbReference type="InterPro" id="IPR003673">
    <property type="entry name" value="CoA-Trfase_fam_III"/>
</dbReference>
<dbReference type="Proteomes" id="UP000728032">
    <property type="component" value="Unassembled WGS sequence"/>
</dbReference>
<dbReference type="InterPro" id="IPR044855">
    <property type="entry name" value="CoA-Trfase_III_dom3_sf"/>
</dbReference>
<accession>A0A7R9LFX9</accession>
<dbReference type="GO" id="GO:0005739">
    <property type="term" value="C:mitochondrion"/>
    <property type="evidence" value="ECO:0007669"/>
    <property type="project" value="TreeGrafter"/>
</dbReference>
<gene>
    <name evidence="3" type="ORF">ONB1V03_LOCUS2391</name>
</gene>
<dbReference type="InterPro" id="IPR023606">
    <property type="entry name" value="CoA-Trfase_III_dom_1_sf"/>
</dbReference>
<evidence type="ECO:0000256" key="2">
    <source>
        <dbReference type="ARBA" id="ARBA00022679"/>
    </source>
</evidence>
<dbReference type="EMBL" id="CAJPVJ010000540">
    <property type="protein sequence ID" value="CAG2162802.1"/>
    <property type="molecule type" value="Genomic_DNA"/>
</dbReference>
<dbReference type="Gene3D" id="3.40.50.10540">
    <property type="entry name" value="Crotonobetainyl-coa:carnitine coa-transferase, domain 1"/>
    <property type="match status" value="1"/>
</dbReference>
<name>A0A7R9LFX9_9ACAR</name>
<evidence type="ECO:0000313" key="3">
    <source>
        <dbReference type="EMBL" id="CAD7640111.1"/>
    </source>
</evidence>
<dbReference type="InterPro" id="IPR050483">
    <property type="entry name" value="CoA-transferase_III_domain"/>
</dbReference>
<keyword evidence="4" id="KW-1185">Reference proteome</keyword>
<evidence type="ECO:0000256" key="1">
    <source>
        <dbReference type="ARBA" id="ARBA00008383"/>
    </source>
</evidence>
<sequence length="412" mass="45263">MFSSHTLIRCLSTQACGALSGIRVLDLTRILAGPFCTQLLGDLGAEVIKIERPGTGDDTRAWGPPFVGPEMSAYFSVAIDLKKPKGRELLLELAQKCDIFVENYIPGKLKELGVDYDSVKQINPKIIYASITGFGSSGPYAKRAGIDFIANSIGGLLSITGPEDGEPCRPGVAITDLTTALYTKGAILSALFYRERYGKGCKIDTNLLSSQVSVLTTVASNYLNCGLKAKRRGTAHESIVPYQGFKCKDSKYVTVGAINEPTFKKLCQLIGLTDAPNDPRFVTNAKRVENREELIQIIGDKIQTQTLSHWLKVFENCGFSYGPINDIDDVFADQQVIHNNCVIELEGHNGLKMKTLGHAVSYDNECHDMLTTEFTAPPLLGEHTRQVLQSVLNYEDSKIQNFVDQKVIQCLK</sequence>
<comment type="similarity">
    <text evidence="1">Belongs to the CoA-transferase III family.</text>
</comment>
<dbReference type="SUPFAM" id="SSF89796">
    <property type="entry name" value="CoA-transferase family III (CaiB/BaiF)"/>
    <property type="match status" value="1"/>
</dbReference>
<dbReference type="PANTHER" id="PTHR48207:SF3">
    <property type="entry name" value="SUCCINATE--HYDROXYMETHYLGLUTARATE COA-TRANSFERASE"/>
    <property type="match status" value="1"/>
</dbReference>
<dbReference type="AlphaFoldDB" id="A0A7R9LFX9"/>
<organism evidence="3">
    <name type="scientific">Oppiella nova</name>
    <dbReference type="NCBI Taxonomy" id="334625"/>
    <lineage>
        <taxon>Eukaryota</taxon>
        <taxon>Metazoa</taxon>
        <taxon>Ecdysozoa</taxon>
        <taxon>Arthropoda</taxon>
        <taxon>Chelicerata</taxon>
        <taxon>Arachnida</taxon>
        <taxon>Acari</taxon>
        <taxon>Acariformes</taxon>
        <taxon>Sarcoptiformes</taxon>
        <taxon>Oribatida</taxon>
        <taxon>Brachypylina</taxon>
        <taxon>Oppioidea</taxon>
        <taxon>Oppiidae</taxon>
        <taxon>Oppiella</taxon>
    </lineage>
</organism>
<dbReference type="Pfam" id="PF02515">
    <property type="entry name" value="CoA_transf_3"/>
    <property type="match status" value="1"/>
</dbReference>
<protein>
    <submittedName>
        <fullName evidence="3">Uncharacterized protein</fullName>
    </submittedName>
</protein>
<dbReference type="Gene3D" id="3.30.1540.10">
    <property type="entry name" value="formyl-coa transferase, domain 3"/>
    <property type="match status" value="1"/>
</dbReference>
<reference evidence="3" key="1">
    <citation type="submission" date="2020-11" db="EMBL/GenBank/DDBJ databases">
        <authorList>
            <person name="Tran Van P."/>
        </authorList>
    </citation>
    <scope>NUCLEOTIDE SEQUENCE</scope>
</reference>
<dbReference type="PANTHER" id="PTHR48207">
    <property type="entry name" value="SUCCINATE--HYDROXYMETHYLGLUTARATE COA-TRANSFERASE"/>
    <property type="match status" value="1"/>
</dbReference>
<evidence type="ECO:0000313" key="4">
    <source>
        <dbReference type="Proteomes" id="UP000728032"/>
    </source>
</evidence>
<dbReference type="GO" id="GO:0047369">
    <property type="term" value="F:succinate-hydroxymethylglutarate CoA-transferase activity"/>
    <property type="evidence" value="ECO:0007669"/>
    <property type="project" value="TreeGrafter"/>
</dbReference>
<keyword evidence="2" id="KW-0808">Transferase</keyword>
<dbReference type="OrthoDB" id="5863171at2759"/>
<proteinExistence type="inferred from homology"/>